<evidence type="ECO:0000313" key="5">
    <source>
        <dbReference type="Proteomes" id="UP000278756"/>
    </source>
</evidence>
<dbReference type="AlphaFoldDB" id="A0A3G9G0L5"/>
<proteinExistence type="predicted"/>
<organism evidence="4 5">
    <name type="scientific">Asticcacaulis excentricus</name>
    <dbReference type="NCBI Taxonomy" id="78587"/>
    <lineage>
        <taxon>Bacteria</taxon>
        <taxon>Pseudomonadati</taxon>
        <taxon>Pseudomonadota</taxon>
        <taxon>Alphaproteobacteria</taxon>
        <taxon>Caulobacterales</taxon>
        <taxon>Caulobacteraceae</taxon>
        <taxon>Asticcacaulis</taxon>
    </lineage>
</organism>
<dbReference type="InterPro" id="IPR001375">
    <property type="entry name" value="Peptidase_S9_cat"/>
</dbReference>
<dbReference type="GO" id="GO:0006508">
    <property type="term" value="P:proteolysis"/>
    <property type="evidence" value="ECO:0007669"/>
    <property type="project" value="InterPro"/>
</dbReference>
<dbReference type="OrthoDB" id="128799at2"/>
<dbReference type="SUPFAM" id="SSF53474">
    <property type="entry name" value="alpha/beta-Hydrolases"/>
    <property type="match status" value="1"/>
</dbReference>
<keyword evidence="2" id="KW-0732">Signal</keyword>
<dbReference type="InterPro" id="IPR029058">
    <property type="entry name" value="AB_hydrolase_fold"/>
</dbReference>
<evidence type="ECO:0000256" key="2">
    <source>
        <dbReference type="SAM" id="SignalP"/>
    </source>
</evidence>
<dbReference type="Proteomes" id="UP000278756">
    <property type="component" value="Chromosome 1"/>
</dbReference>
<dbReference type="EMBL" id="AP018827">
    <property type="protein sequence ID" value="BBF80227.1"/>
    <property type="molecule type" value="Genomic_DNA"/>
</dbReference>
<dbReference type="PANTHER" id="PTHR42776">
    <property type="entry name" value="SERINE PEPTIDASE S9 FAMILY MEMBER"/>
    <property type="match status" value="1"/>
</dbReference>
<feature type="domain" description="Peptidase S9 prolyl oligopeptidase catalytic" evidence="3">
    <location>
        <begin position="482"/>
        <end position="675"/>
    </location>
</feature>
<dbReference type="PANTHER" id="PTHR42776:SF27">
    <property type="entry name" value="DIPEPTIDYL PEPTIDASE FAMILY MEMBER 6"/>
    <property type="match status" value="1"/>
</dbReference>
<sequence length="683" mass="75791">MAFYLSLHSSHRALAAAFFLSSAVAVPVAVLPTDADAEAAPPSAEDFGRLPALSSLTLSPDGKHIAAVSSQDGKTSYITVWETSDMSKPIGIGSDPRVRFMGVNFVKDERLSVTVRQIFDYGSLKTFLFKNEFTDLTGSKWFKGTPERKAQSEAEEINRATSSAQVVSTLPNDPENVLVAGDQGAIYKSNLKTGKITLYERLGERDGSLFYDFNGVLRAKSLIKFENGNSFAVQMVKDPDTNEWKEIFRAYFKEREIPSIVGLTKDPNIIMVRARRGQDHTAIYHYDIRSNTFKDVVFAHPSFDVGGVLLDHRTGEIIAFSYMADRPSLYYVDEKLDATMKGIEQALGLKTEVITWKDLATSKESKLRLPDGASLSLVDYSSDFKTLIVRKSGPSTPDEYYLYIDGKGLQGIGSSRPWLDTSLLGEGHLEQFTARDGRPIPALVYKPKVEKYGKGPYPTLIIPHGGPWARDYLDWSVITPWAQYFVARGYAVAMPQYRGSDGWGWAQWTAGDNKWGEEMSDDMDDVALGMVKQGVADRNRLAMHGYSFGGYSAMAAIVRPNPIYQCAISGAGPSSPKSMQRETQDSRFTREFQRPFVDGLDAKANVANASIPILIYHGDRDTNVLPGESKVFYEALISAKKKAEYVLFKDMGHEANKWGPEHEIKLLNMVDNYLKTDCKAGGL</sequence>
<name>A0A3G9G0L5_9CAUL</name>
<accession>A0A3G9G0L5</accession>
<dbReference type="SUPFAM" id="SSF82171">
    <property type="entry name" value="DPP6 N-terminal domain-like"/>
    <property type="match status" value="1"/>
</dbReference>
<evidence type="ECO:0000256" key="1">
    <source>
        <dbReference type="ARBA" id="ARBA00022801"/>
    </source>
</evidence>
<gene>
    <name evidence="4" type="ORF">EM6_0805</name>
</gene>
<dbReference type="RefSeq" id="WP_126420450.1">
    <property type="nucleotide sequence ID" value="NZ_AP018827.1"/>
</dbReference>
<protein>
    <submittedName>
        <fullName evidence="4">Prolyl oligopeptidase family protein</fullName>
    </submittedName>
</protein>
<keyword evidence="1" id="KW-0378">Hydrolase</keyword>
<reference evidence="5" key="1">
    <citation type="journal article" date="2017" name="Biotechnol. Biofuels">
        <title>Evaluation of environmental bacterial communities as a factor affecting the growth of duckweed Lemna minor.</title>
        <authorList>
            <person name="Ishizawa H."/>
            <person name="Kuroda M."/>
            <person name="Morikawa M."/>
            <person name="Ike M."/>
        </authorList>
    </citation>
    <scope>NUCLEOTIDE SEQUENCE [LARGE SCALE GENOMIC DNA]</scope>
    <source>
        <strain evidence="5">M6</strain>
    </source>
</reference>
<feature type="signal peptide" evidence="2">
    <location>
        <begin position="1"/>
        <end position="25"/>
    </location>
</feature>
<evidence type="ECO:0000259" key="3">
    <source>
        <dbReference type="Pfam" id="PF00326"/>
    </source>
</evidence>
<dbReference type="GO" id="GO:0004252">
    <property type="term" value="F:serine-type endopeptidase activity"/>
    <property type="evidence" value="ECO:0007669"/>
    <property type="project" value="TreeGrafter"/>
</dbReference>
<evidence type="ECO:0000313" key="4">
    <source>
        <dbReference type="EMBL" id="BBF80227.1"/>
    </source>
</evidence>
<dbReference type="Gene3D" id="3.40.50.1820">
    <property type="entry name" value="alpha/beta hydrolase"/>
    <property type="match status" value="1"/>
</dbReference>
<reference evidence="5" key="2">
    <citation type="journal article" date="2017" name="Plant Physiol. Biochem.">
        <title>Differential oxidative and antioxidative response of duckweed Lemna minor toward plant growth promoting/inhibiting bacteria.</title>
        <authorList>
            <person name="Ishizawa H."/>
            <person name="Kuroda M."/>
            <person name="Morikawa M."/>
            <person name="Ike M."/>
        </authorList>
    </citation>
    <scope>NUCLEOTIDE SEQUENCE [LARGE SCALE GENOMIC DNA]</scope>
    <source>
        <strain evidence="5">M6</strain>
    </source>
</reference>
<dbReference type="Pfam" id="PF00326">
    <property type="entry name" value="Peptidase_S9"/>
    <property type="match status" value="1"/>
</dbReference>
<feature type="chain" id="PRO_5018159051" evidence="2">
    <location>
        <begin position="26"/>
        <end position="683"/>
    </location>
</feature>